<feature type="transmembrane region" description="Helical" evidence="6">
    <location>
        <begin position="64"/>
        <end position="80"/>
    </location>
</feature>
<comment type="subcellular location">
    <subcellularLocation>
        <location evidence="1">Membrane</location>
        <topology evidence="1">Multi-pass membrane protein</topology>
    </subcellularLocation>
</comment>
<feature type="transmembrane region" description="Helical" evidence="6">
    <location>
        <begin position="35"/>
        <end position="52"/>
    </location>
</feature>
<dbReference type="AlphaFoldDB" id="A0A8J7LNA8"/>
<organism evidence="7 8">
    <name type="scientific">Snuella sedimenti</name>
    <dbReference type="NCBI Taxonomy" id="2798802"/>
    <lineage>
        <taxon>Bacteria</taxon>
        <taxon>Pseudomonadati</taxon>
        <taxon>Bacteroidota</taxon>
        <taxon>Flavobacteriia</taxon>
        <taxon>Flavobacteriales</taxon>
        <taxon>Flavobacteriaceae</taxon>
        <taxon>Snuella</taxon>
    </lineage>
</organism>
<evidence type="ECO:0000256" key="5">
    <source>
        <dbReference type="ARBA" id="ARBA00023136"/>
    </source>
</evidence>
<evidence type="ECO:0000256" key="2">
    <source>
        <dbReference type="ARBA" id="ARBA00007375"/>
    </source>
</evidence>
<proteinExistence type="inferred from homology"/>
<comment type="similarity">
    <text evidence="2">Belongs to the TMEM86 family.</text>
</comment>
<keyword evidence="5 6" id="KW-0472">Membrane</keyword>
<dbReference type="PANTHER" id="PTHR31885:SF6">
    <property type="entry name" value="GH04784P"/>
    <property type="match status" value="1"/>
</dbReference>
<sequence length="232" mass="27349">MINRIFSDQKRFTLLFFVILFVDIWVKLYCPIFPYRFISKPFVILVLFAFYYVNKRGKGLKQHLWVFLGLTFFLLGDLLIIKAADIVFLGLSLLLFSLGKIFFCLKFSHKKDFNVLRLVPFSIIMFSYAVFIISIVLNGLKKFLVPALLSFFLSLLMVQFAYLRKGVFNKISYRYVFLGVITFIISESIMAVKTFRQDLPFQDFLIMMLYGTAMYFIVLGIVRERRYKISFS</sequence>
<evidence type="ECO:0000256" key="3">
    <source>
        <dbReference type="ARBA" id="ARBA00022692"/>
    </source>
</evidence>
<keyword evidence="8" id="KW-1185">Reference proteome</keyword>
<dbReference type="Proteomes" id="UP000610931">
    <property type="component" value="Unassembled WGS sequence"/>
</dbReference>
<evidence type="ECO:0000313" key="8">
    <source>
        <dbReference type="Proteomes" id="UP000610931"/>
    </source>
</evidence>
<evidence type="ECO:0000313" key="7">
    <source>
        <dbReference type="EMBL" id="MBJ6367648.1"/>
    </source>
</evidence>
<dbReference type="RefSeq" id="WP_199114411.1">
    <property type="nucleotide sequence ID" value="NZ_JAELVQ010000005.1"/>
</dbReference>
<protein>
    <recommendedName>
        <fullName evidence="9">YhhN-like protein</fullName>
    </recommendedName>
</protein>
<feature type="transmembrane region" description="Helical" evidence="6">
    <location>
        <begin position="86"/>
        <end position="103"/>
    </location>
</feature>
<gene>
    <name evidence="7" type="ORF">JF259_06065</name>
</gene>
<feature type="transmembrane region" description="Helical" evidence="6">
    <location>
        <begin position="12"/>
        <end position="29"/>
    </location>
</feature>
<reference evidence="7" key="1">
    <citation type="submission" date="2020-12" db="EMBL/GenBank/DDBJ databases">
        <title>Snuella sp. nov., isolated from sediment in Incheon.</title>
        <authorList>
            <person name="Kim W."/>
        </authorList>
    </citation>
    <scope>NUCLEOTIDE SEQUENCE</scope>
    <source>
        <strain evidence="7">CAU 1569</strain>
    </source>
</reference>
<dbReference type="GO" id="GO:0016787">
    <property type="term" value="F:hydrolase activity"/>
    <property type="evidence" value="ECO:0007669"/>
    <property type="project" value="TreeGrafter"/>
</dbReference>
<name>A0A8J7LNA8_9FLAO</name>
<evidence type="ECO:0000256" key="6">
    <source>
        <dbReference type="SAM" id="Phobius"/>
    </source>
</evidence>
<feature type="transmembrane region" description="Helical" evidence="6">
    <location>
        <begin position="115"/>
        <end position="137"/>
    </location>
</feature>
<feature type="transmembrane region" description="Helical" evidence="6">
    <location>
        <begin position="143"/>
        <end position="163"/>
    </location>
</feature>
<dbReference type="GO" id="GO:0016020">
    <property type="term" value="C:membrane"/>
    <property type="evidence" value="ECO:0007669"/>
    <property type="project" value="UniProtKB-SubCell"/>
</dbReference>
<dbReference type="EMBL" id="JAELVQ010000005">
    <property type="protein sequence ID" value="MBJ6367648.1"/>
    <property type="molecule type" value="Genomic_DNA"/>
</dbReference>
<feature type="transmembrane region" description="Helical" evidence="6">
    <location>
        <begin position="175"/>
        <end position="192"/>
    </location>
</feature>
<keyword evidence="4 6" id="KW-1133">Transmembrane helix</keyword>
<keyword evidence="3 6" id="KW-0812">Transmembrane</keyword>
<evidence type="ECO:0008006" key="9">
    <source>
        <dbReference type="Google" id="ProtNLM"/>
    </source>
</evidence>
<evidence type="ECO:0000256" key="1">
    <source>
        <dbReference type="ARBA" id="ARBA00004141"/>
    </source>
</evidence>
<accession>A0A8J7LNA8</accession>
<comment type="caution">
    <text evidence="7">The sequence shown here is derived from an EMBL/GenBank/DDBJ whole genome shotgun (WGS) entry which is preliminary data.</text>
</comment>
<dbReference type="PANTHER" id="PTHR31885">
    <property type="entry name" value="GH04784P"/>
    <property type="match status" value="1"/>
</dbReference>
<dbReference type="Pfam" id="PF07947">
    <property type="entry name" value="YhhN"/>
    <property type="match status" value="1"/>
</dbReference>
<dbReference type="InterPro" id="IPR012506">
    <property type="entry name" value="TMEM86B-like"/>
</dbReference>
<evidence type="ECO:0000256" key="4">
    <source>
        <dbReference type="ARBA" id="ARBA00022989"/>
    </source>
</evidence>
<feature type="transmembrane region" description="Helical" evidence="6">
    <location>
        <begin position="204"/>
        <end position="222"/>
    </location>
</feature>